<evidence type="ECO:0000256" key="3">
    <source>
        <dbReference type="ARBA" id="ARBA00022737"/>
    </source>
</evidence>
<dbReference type="Gene3D" id="2.170.140.10">
    <property type="entry name" value="Chitin binding domain"/>
    <property type="match status" value="5"/>
</dbReference>
<keyword evidence="3" id="KW-0677">Repeat</keyword>
<keyword evidence="8" id="KW-1185">Reference proteome</keyword>
<sequence length="386" mass="43434">MVFAVVAVPAKSGGVVCEKSKFPYFVADSTQCDRFYKCEDLKSTEMLCEDGMVFVEELQKCDLPFHVDCTSRPNLQPPKGFGNCSRLNGLFPVNSRCDQHFWCRDGQEILIECAPGLVYDVKQGVCEFPDIALRPGCLPEQFLGFTCPKITGEKMLKFGDHERLAKPSDCRYFYKCMSNGLPRLGGCELGKVFNHETGFCDLPKNVKGCEHYYDKGIASDNYPPLETFMGTSVDVSMYLRPVTHDEVRFGNCSRLNGLFPVNSRCDQHFWCRDGQEILIECAPGLVYDVKQGVCEFPDIALRPGCLPEQFLGFTCPKITGEKMLKFGDHERLAKPSDCRYFYKCMSNGLPRLGGCELGKVFNHETGFCDLPKNVKGCEHYYDKGSS</sequence>
<feature type="domain" description="Chitin-binding type-2" evidence="6">
    <location>
        <begin position="14"/>
        <end position="71"/>
    </location>
</feature>
<name>A0AA88L217_ARTSF</name>
<dbReference type="GO" id="GO:0005576">
    <property type="term" value="C:extracellular region"/>
    <property type="evidence" value="ECO:0007669"/>
    <property type="project" value="InterPro"/>
</dbReference>
<keyword evidence="1" id="KW-0147">Chitin-binding</keyword>
<feature type="domain" description="Chitin-binding type-2" evidence="6">
    <location>
        <begin position="144"/>
        <end position="211"/>
    </location>
</feature>
<dbReference type="PANTHER" id="PTHR23301:SF110">
    <property type="entry name" value="LD43683P-RELATED"/>
    <property type="match status" value="1"/>
</dbReference>
<dbReference type="SUPFAM" id="SSF57625">
    <property type="entry name" value="Invertebrate chitin-binding proteins"/>
    <property type="match status" value="5"/>
</dbReference>
<dbReference type="PROSITE" id="PS50940">
    <property type="entry name" value="CHIT_BIND_II"/>
    <property type="match status" value="5"/>
</dbReference>
<evidence type="ECO:0000313" key="8">
    <source>
        <dbReference type="Proteomes" id="UP001187531"/>
    </source>
</evidence>
<gene>
    <name evidence="7" type="ORF">QYM36_013429</name>
</gene>
<accession>A0AA88L217</accession>
<dbReference type="AlphaFoldDB" id="A0AA88L217"/>
<evidence type="ECO:0000256" key="5">
    <source>
        <dbReference type="ARBA" id="ARBA00023180"/>
    </source>
</evidence>
<dbReference type="GO" id="GO:0008061">
    <property type="term" value="F:chitin binding"/>
    <property type="evidence" value="ECO:0007669"/>
    <property type="project" value="UniProtKB-KW"/>
</dbReference>
<keyword evidence="5" id="KW-0325">Glycoprotein</keyword>
<proteinExistence type="predicted"/>
<reference evidence="7" key="1">
    <citation type="submission" date="2023-07" db="EMBL/GenBank/DDBJ databases">
        <title>Chromosome-level genome assembly of Artemia franciscana.</title>
        <authorList>
            <person name="Jo E."/>
        </authorList>
    </citation>
    <scope>NUCLEOTIDE SEQUENCE</scope>
    <source>
        <tissue evidence="7">Whole body</tissue>
    </source>
</reference>
<dbReference type="PANTHER" id="PTHR23301">
    <property type="entry name" value="CHITIN BINDING PERITROPHIN-A"/>
    <property type="match status" value="1"/>
</dbReference>
<dbReference type="InterPro" id="IPR002557">
    <property type="entry name" value="Chitin-bd_dom"/>
</dbReference>
<keyword evidence="2" id="KW-0732">Signal</keyword>
<comment type="caution">
    <text evidence="7">The sequence shown here is derived from an EMBL/GenBank/DDBJ whole genome shotgun (WGS) entry which is preliminary data.</text>
</comment>
<evidence type="ECO:0000256" key="4">
    <source>
        <dbReference type="ARBA" id="ARBA00023157"/>
    </source>
</evidence>
<evidence type="ECO:0000313" key="7">
    <source>
        <dbReference type="EMBL" id="KAK2709751.1"/>
    </source>
</evidence>
<feature type="domain" description="Chitin-binding type-2" evidence="6">
    <location>
        <begin position="312"/>
        <end position="379"/>
    </location>
</feature>
<dbReference type="Pfam" id="PF01607">
    <property type="entry name" value="CBM_14"/>
    <property type="match status" value="5"/>
</dbReference>
<dbReference type="InterPro" id="IPR051940">
    <property type="entry name" value="Chitin_bind-dev_reg"/>
</dbReference>
<keyword evidence="4" id="KW-1015">Disulfide bond</keyword>
<organism evidence="7 8">
    <name type="scientific">Artemia franciscana</name>
    <name type="common">Brine shrimp</name>
    <name type="synonym">Artemia sanfranciscana</name>
    <dbReference type="NCBI Taxonomy" id="6661"/>
    <lineage>
        <taxon>Eukaryota</taxon>
        <taxon>Metazoa</taxon>
        <taxon>Ecdysozoa</taxon>
        <taxon>Arthropoda</taxon>
        <taxon>Crustacea</taxon>
        <taxon>Branchiopoda</taxon>
        <taxon>Anostraca</taxon>
        <taxon>Artemiidae</taxon>
        <taxon>Artemia</taxon>
    </lineage>
</organism>
<dbReference type="Proteomes" id="UP001187531">
    <property type="component" value="Unassembled WGS sequence"/>
</dbReference>
<dbReference type="SMART" id="SM00494">
    <property type="entry name" value="ChtBD2"/>
    <property type="match status" value="5"/>
</dbReference>
<protein>
    <recommendedName>
        <fullName evidence="6">Chitin-binding type-2 domain-containing protein</fullName>
    </recommendedName>
</protein>
<dbReference type="EMBL" id="JAVRJZ010000017">
    <property type="protein sequence ID" value="KAK2709751.1"/>
    <property type="molecule type" value="Genomic_DNA"/>
</dbReference>
<feature type="domain" description="Chitin-binding type-2" evidence="6">
    <location>
        <begin position="81"/>
        <end position="139"/>
    </location>
</feature>
<evidence type="ECO:0000256" key="2">
    <source>
        <dbReference type="ARBA" id="ARBA00022729"/>
    </source>
</evidence>
<evidence type="ECO:0000259" key="6">
    <source>
        <dbReference type="PROSITE" id="PS50940"/>
    </source>
</evidence>
<feature type="domain" description="Chitin-binding type-2" evidence="6">
    <location>
        <begin position="249"/>
        <end position="307"/>
    </location>
</feature>
<dbReference type="InterPro" id="IPR036508">
    <property type="entry name" value="Chitin-bd_dom_sf"/>
</dbReference>
<evidence type="ECO:0000256" key="1">
    <source>
        <dbReference type="ARBA" id="ARBA00022669"/>
    </source>
</evidence>